<evidence type="ECO:0000259" key="6">
    <source>
        <dbReference type="SMART" id="SM00642"/>
    </source>
</evidence>
<sequence>MLGNITGGSEDFSRRDVLKSIGAAGAATAAGASFTGSASAAIGDSAVYQYYHTRWNDIRANLPTIADQGYDAIQVPPAQESKLSWNERDYDSEIFHTPLGYQPVNHKNFDSEFGTEWEYQQMVDEAHNQGLDVIADAVMNHMAYGVPFDQFPYFSYNDFHHWGEINYDDPESVEKGDLSGLPDLKQESSYVRGQLQDYLNKYADLDVDGVRFDAAKHMPEWFFRDHANQWADDRGLYKVGEVLNGDPNVCDSYAQTGQSVTDYPLYYTMKEDVFHQNGDMNALDGAGYVNWNSYRSMTFVSNHDSRPPQYERLAYAFILTYEGYPRVYSHRIGVNDGEIRNLLWIRNNLLSGGAAVRHVDTDLYIFDRGDALVAINRGSSQRSKWVYTDIGANQSLSDCTGTMGYVDTNGDSWVQLTIPAQEYVVYSTACHDGGGGGGSGIQDGGTYRITNVNSGKALDVEGGTGATGNGEDVHQWDYLGNANQHWTAEATGDGYYRLTPTHSGKCLDVSGGTSATQDGANVHQWDYFGNSNQQWAIEGLGGGEYAIKARHSGRYLDVSGYSTDNGATVHQWDWHGGDNQRWTFEQV</sequence>
<dbReference type="InterPro" id="IPR006046">
    <property type="entry name" value="Alpha_amylase"/>
</dbReference>
<dbReference type="RefSeq" id="WP_079979351.1">
    <property type="nucleotide sequence ID" value="NZ_CP031310.1"/>
</dbReference>
<evidence type="ECO:0000259" key="5">
    <source>
        <dbReference type="SMART" id="SM00458"/>
    </source>
</evidence>
<dbReference type="Pfam" id="PF00128">
    <property type="entry name" value="Alpha-amylase"/>
    <property type="match status" value="1"/>
</dbReference>
<dbReference type="Proteomes" id="UP000296706">
    <property type="component" value="Chromosome"/>
</dbReference>
<dbReference type="GO" id="GO:0005975">
    <property type="term" value="P:carbohydrate metabolic process"/>
    <property type="evidence" value="ECO:0007669"/>
    <property type="project" value="InterPro"/>
</dbReference>
<dbReference type="CDD" id="cd23458">
    <property type="entry name" value="beta-trefoil_Ricin_AgaB34-like"/>
    <property type="match status" value="1"/>
</dbReference>
<feature type="domain" description="Glycosyl hydrolase family 13 catalytic" evidence="6">
    <location>
        <begin position="45"/>
        <end position="357"/>
    </location>
</feature>
<keyword evidence="4" id="KW-0326">Glycosidase</keyword>
<dbReference type="STRING" id="1457250.GCA_000755225_01744"/>
<reference evidence="7 8" key="1">
    <citation type="journal article" date="2019" name="Nat. Commun.">
        <title>A new type of DNA phosphorothioation-based antiviral system in archaea.</title>
        <authorList>
            <person name="Xiong L."/>
            <person name="Liu S."/>
            <person name="Chen S."/>
            <person name="Xiao Y."/>
            <person name="Zhu B."/>
            <person name="Gao Y."/>
            <person name="Zhang Y."/>
            <person name="Chen B."/>
            <person name="Luo J."/>
            <person name="Deng Z."/>
            <person name="Chen X."/>
            <person name="Wang L."/>
            <person name="Chen S."/>
        </authorList>
    </citation>
    <scope>NUCLEOTIDE SEQUENCE [LARGE SCALE GENOMIC DNA]</scope>
    <source>
        <strain evidence="7 8">CBA1105</strain>
    </source>
</reference>
<proteinExistence type="inferred from homology"/>
<dbReference type="SUPFAM" id="SSF50370">
    <property type="entry name" value="Ricin B-like lectins"/>
    <property type="match status" value="2"/>
</dbReference>
<keyword evidence="3" id="KW-0119">Carbohydrate metabolism</keyword>
<comment type="similarity">
    <text evidence="1">Belongs to the glycosyl hydrolase 13 family.</text>
</comment>
<dbReference type="PANTHER" id="PTHR43447">
    <property type="entry name" value="ALPHA-AMYLASE"/>
    <property type="match status" value="1"/>
</dbReference>
<keyword evidence="8" id="KW-1185">Reference proteome</keyword>
<dbReference type="InterPro" id="IPR013780">
    <property type="entry name" value="Glyco_hydro_b"/>
</dbReference>
<dbReference type="InterPro" id="IPR017853">
    <property type="entry name" value="GH"/>
</dbReference>
<dbReference type="OrthoDB" id="18347at2157"/>
<dbReference type="GeneID" id="39849072"/>
<dbReference type="AlphaFoldDB" id="A0A4D6HGK0"/>
<evidence type="ECO:0000313" key="7">
    <source>
        <dbReference type="EMBL" id="QCC52346.1"/>
    </source>
</evidence>
<evidence type="ECO:0000256" key="3">
    <source>
        <dbReference type="ARBA" id="ARBA00023277"/>
    </source>
</evidence>
<organism evidence="7 8">
    <name type="scientific">Halapricum salinum</name>
    <dbReference type="NCBI Taxonomy" id="1457250"/>
    <lineage>
        <taxon>Archaea</taxon>
        <taxon>Methanobacteriati</taxon>
        <taxon>Methanobacteriota</taxon>
        <taxon>Stenosarchaea group</taxon>
        <taxon>Halobacteria</taxon>
        <taxon>Halobacteriales</taxon>
        <taxon>Haloarculaceae</taxon>
        <taxon>Halapricum</taxon>
    </lineage>
</organism>
<evidence type="ECO:0000256" key="2">
    <source>
        <dbReference type="ARBA" id="ARBA00022801"/>
    </source>
</evidence>
<dbReference type="PROSITE" id="PS51318">
    <property type="entry name" value="TAT"/>
    <property type="match status" value="1"/>
</dbReference>
<dbReference type="PRINTS" id="PR00110">
    <property type="entry name" value="ALPHAAMYLASE"/>
</dbReference>
<dbReference type="InterPro" id="IPR035992">
    <property type="entry name" value="Ricin_B-like_lectins"/>
</dbReference>
<name>A0A4D6HGK0_9EURY</name>
<dbReference type="Gene3D" id="2.60.40.1180">
    <property type="entry name" value="Golgi alpha-mannosidase II"/>
    <property type="match status" value="1"/>
</dbReference>
<evidence type="ECO:0000256" key="1">
    <source>
        <dbReference type="ARBA" id="ARBA00008061"/>
    </source>
</evidence>
<dbReference type="Pfam" id="PF09154">
    <property type="entry name" value="Alpha-amy_C_pro"/>
    <property type="match status" value="1"/>
</dbReference>
<dbReference type="EMBL" id="CP031310">
    <property type="protein sequence ID" value="QCC52346.1"/>
    <property type="molecule type" value="Genomic_DNA"/>
</dbReference>
<dbReference type="KEGG" id="hsn:DV733_14385"/>
<protein>
    <submittedName>
        <fullName evidence="7">DUF1939 domain-containing protein</fullName>
    </submittedName>
</protein>
<evidence type="ECO:0000256" key="4">
    <source>
        <dbReference type="ARBA" id="ARBA00023295"/>
    </source>
</evidence>
<accession>A0A4D6HGK0</accession>
<dbReference type="InterPro" id="IPR006311">
    <property type="entry name" value="TAT_signal"/>
</dbReference>
<dbReference type="PROSITE" id="PS50231">
    <property type="entry name" value="RICIN_B_LECTIN"/>
    <property type="match status" value="1"/>
</dbReference>
<dbReference type="SUPFAM" id="SSF51445">
    <property type="entry name" value="(Trans)glycosidases"/>
    <property type="match status" value="1"/>
</dbReference>
<dbReference type="Gene3D" id="3.20.20.80">
    <property type="entry name" value="Glycosidases"/>
    <property type="match status" value="1"/>
</dbReference>
<feature type="domain" description="Ricin B lectin" evidence="5">
    <location>
        <begin position="444"/>
        <end position="585"/>
    </location>
</feature>
<dbReference type="Pfam" id="PF14200">
    <property type="entry name" value="RicinB_lectin_2"/>
    <property type="match status" value="2"/>
</dbReference>
<dbReference type="InterPro" id="IPR000772">
    <property type="entry name" value="Ricin_B_lectin"/>
</dbReference>
<evidence type="ECO:0000313" key="8">
    <source>
        <dbReference type="Proteomes" id="UP000296706"/>
    </source>
</evidence>
<dbReference type="Gene3D" id="2.80.10.50">
    <property type="match status" value="3"/>
</dbReference>
<dbReference type="GO" id="GO:0043169">
    <property type="term" value="F:cation binding"/>
    <property type="evidence" value="ECO:0007669"/>
    <property type="project" value="InterPro"/>
</dbReference>
<gene>
    <name evidence="7" type="ORF">DV733_14385</name>
</gene>
<dbReference type="InterPro" id="IPR006047">
    <property type="entry name" value="GH13_cat_dom"/>
</dbReference>
<dbReference type="SMART" id="SM00458">
    <property type="entry name" value="RICIN"/>
    <property type="match status" value="1"/>
</dbReference>
<dbReference type="InterPro" id="IPR015237">
    <property type="entry name" value="Alpha-amylase_C_pro"/>
</dbReference>
<dbReference type="SMART" id="SM00642">
    <property type="entry name" value="Aamy"/>
    <property type="match status" value="1"/>
</dbReference>
<keyword evidence="2" id="KW-0378">Hydrolase</keyword>
<dbReference type="GO" id="GO:0004556">
    <property type="term" value="F:alpha-amylase activity"/>
    <property type="evidence" value="ECO:0007669"/>
    <property type="project" value="InterPro"/>
</dbReference>